<feature type="domain" description="3-hydroxyacyl-CoA dehydrogenase NAD binding" evidence="12">
    <location>
        <begin position="10"/>
        <end position="185"/>
    </location>
</feature>
<evidence type="ECO:0000256" key="2">
    <source>
        <dbReference type="ARBA" id="ARBA00009463"/>
    </source>
</evidence>
<sequence length="318" mass="34630">MIYRTKIDNVLIVGAGLIGTSWAAFFLAKGFNVIVSDPGPDVEGKVRAGIEEFWPDLEKLGLSTEARKEKLSFVNDLGQALQSADLVLEQGPEREDFKRKLFRQIDDILATDVLVVSSSSSIPMSIIAADCTHSPERCLIAHPFNPPHIIPLVELVGSPQTSPDAIDAADSLFTKLGKVCVRLNKEVPGHAANRIAAALFREVVSLVDQDVLSVEDVDKALTWGPGLRWGVMGQILLYHLGGGTGGITHYFDQFAGPMQYIWSLLETPELNADLRTKIGEGIARYVGDRPMHELEAERDAVLISLIEARKKVGGIVAP</sequence>
<dbReference type="GO" id="GO:0005737">
    <property type="term" value="C:cytoplasm"/>
    <property type="evidence" value="ECO:0007669"/>
    <property type="project" value="UniProtKB-SubCell"/>
</dbReference>
<dbReference type="RefSeq" id="WP_183655689.1">
    <property type="nucleotide sequence ID" value="NZ_JACIJG010000016.1"/>
</dbReference>
<evidence type="ECO:0000256" key="5">
    <source>
        <dbReference type="ARBA" id="ARBA00022553"/>
    </source>
</evidence>
<dbReference type="EMBL" id="JACIJG010000016">
    <property type="protein sequence ID" value="MBB5703633.1"/>
    <property type="molecule type" value="Genomic_DNA"/>
</dbReference>
<dbReference type="AlphaFoldDB" id="A0A7W9EMM7"/>
<dbReference type="SUPFAM" id="SSF51735">
    <property type="entry name" value="NAD(P)-binding Rossmann-fold domains"/>
    <property type="match status" value="1"/>
</dbReference>
<comment type="subcellular location">
    <subcellularLocation>
        <location evidence="1">Cytoplasm</location>
    </subcellularLocation>
</comment>
<evidence type="ECO:0000256" key="4">
    <source>
        <dbReference type="ARBA" id="ARBA00022490"/>
    </source>
</evidence>
<feature type="site" description="Important for catalytic activity" evidence="10">
    <location>
        <position position="142"/>
    </location>
</feature>
<dbReference type="Gene3D" id="1.10.1040.10">
    <property type="entry name" value="N-(1-d-carboxylethyl)-l-norvaline Dehydrogenase, domain 2"/>
    <property type="match status" value="1"/>
</dbReference>
<dbReference type="GO" id="GO:0050104">
    <property type="term" value="F:L-gulonate 3-dehydrogenase activity"/>
    <property type="evidence" value="ECO:0007669"/>
    <property type="project" value="UniProtKB-EC"/>
</dbReference>
<evidence type="ECO:0000259" key="12">
    <source>
        <dbReference type="Pfam" id="PF02737"/>
    </source>
</evidence>
<reference evidence="13 14" key="1">
    <citation type="submission" date="2020-08" db="EMBL/GenBank/DDBJ databases">
        <title>Genomic Encyclopedia of Type Strains, Phase IV (KMG-IV): sequencing the most valuable type-strain genomes for metagenomic binning, comparative biology and taxonomic classification.</title>
        <authorList>
            <person name="Goeker M."/>
        </authorList>
    </citation>
    <scope>NUCLEOTIDE SEQUENCE [LARGE SCALE GENOMIC DNA]</scope>
    <source>
        <strain evidence="13 14">DSM 26944</strain>
    </source>
</reference>
<dbReference type="Proteomes" id="UP000555546">
    <property type="component" value="Unassembled WGS sequence"/>
</dbReference>
<keyword evidence="4" id="KW-0963">Cytoplasm</keyword>
<dbReference type="PANTHER" id="PTHR48075:SF1">
    <property type="entry name" value="LAMBDA-CRYSTALLIN HOMOLOG"/>
    <property type="match status" value="1"/>
</dbReference>
<accession>A0A7W9EMM7</accession>
<evidence type="ECO:0000256" key="9">
    <source>
        <dbReference type="ARBA" id="ARBA00042709"/>
    </source>
</evidence>
<feature type="domain" description="3-hydroxyacyl-CoA dehydrogenase C-terminal" evidence="11">
    <location>
        <begin position="189"/>
        <end position="285"/>
    </location>
</feature>
<dbReference type="Pfam" id="PF00725">
    <property type="entry name" value="3HCDH"/>
    <property type="match status" value="1"/>
</dbReference>
<evidence type="ECO:0000256" key="1">
    <source>
        <dbReference type="ARBA" id="ARBA00004496"/>
    </source>
</evidence>
<dbReference type="InterPro" id="IPR008927">
    <property type="entry name" value="6-PGluconate_DH-like_C_sf"/>
</dbReference>
<dbReference type="InterPro" id="IPR006176">
    <property type="entry name" value="3-OHacyl-CoA_DH_NAD-bd"/>
</dbReference>
<keyword evidence="6" id="KW-0560">Oxidoreductase</keyword>
<evidence type="ECO:0000313" key="13">
    <source>
        <dbReference type="EMBL" id="MBB5703633.1"/>
    </source>
</evidence>
<dbReference type="InterPro" id="IPR013328">
    <property type="entry name" value="6PGD_dom2"/>
</dbReference>
<evidence type="ECO:0000256" key="3">
    <source>
        <dbReference type="ARBA" id="ARBA00011738"/>
    </source>
</evidence>
<proteinExistence type="inferred from homology"/>
<dbReference type="SUPFAM" id="SSF48179">
    <property type="entry name" value="6-phosphogluconate dehydrogenase C-terminal domain-like"/>
    <property type="match status" value="1"/>
</dbReference>
<dbReference type="PIRSF" id="PIRSF000105">
    <property type="entry name" value="HCDH"/>
    <property type="match status" value="1"/>
</dbReference>
<comment type="similarity">
    <text evidence="2">Belongs to the 3-hydroxyacyl-CoA dehydrogenase family.</text>
</comment>
<dbReference type="Gene3D" id="3.40.50.720">
    <property type="entry name" value="NAD(P)-binding Rossmann-like Domain"/>
    <property type="match status" value="1"/>
</dbReference>
<dbReference type="Pfam" id="PF02737">
    <property type="entry name" value="3HCDH_N"/>
    <property type="match status" value="1"/>
</dbReference>
<keyword evidence="7" id="KW-0520">NAD</keyword>
<name>A0A7W9EMM7_9HYPH</name>
<evidence type="ECO:0000256" key="6">
    <source>
        <dbReference type="ARBA" id="ARBA00023002"/>
    </source>
</evidence>
<evidence type="ECO:0000256" key="7">
    <source>
        <dbReference type="ARBA" id="ARBA00023027"/>
    </source>
</evidence>
<keyword evidence="5" id="KW-0597">Phosphoprotein</keyword>
<dbReference type="InterPro" id="IPR022694">
    <property type="entry name" value="3-OHacyl-CoA_DH"/>
</dbReference>
<dbReference type="InterPro" id="IPR036291">
    <property type="entry name" value="NAD(P)-bd_dom_sf"/>
</dbReference>
<comment type="caution">
    <text evidence="13">The sequence shown here is derived from an EMBL/GenBank/DDBJ whole genome shotgun (WGS) entry which is preliminary data.</text>
</comment>
<dbReference type="InterPro" id="IPR006108">
    <property type="entry name" value="3HC_DH_C"/>
</dbReference>
<keyword evidence="14" id="KW-1185">Reference proteome</keyword>
<evidence type="ECO:0000256" key="8">
    <source>
        <dbReference type="ARBA" id="ARBA00038962"/>
    </source>
</evidence>
<protein>
    <recommendedName>
        <fullName evidence="9">L-gulonate 3-dehydrogenase</fullName>
        <ecNumber evidence="8">1.1.1.45</ecNumber>
    </recommendedName>
    <alternativeName>
        <fullName evidence="9">L-gulonate 3-dehydrogenase</fullName>
    </alternativeName>
</protein>
<dbReference type="GO" id="GO:0006631">
    <property type="term" value="P:fatty acid metabolic process"/>
    <property type="evidence" value="ECO:0007669"/>
    <property type="project" value="InterPro"/>
</dbReference>
<comment type="subunit">
    <text evidence="3">Homodimer.</text>
</comment>
<evidence type="ECO:0000313" key="14">
    <source>
        <dbReference type="Proteomes" id="UP000555546"/>
    </source>
</evidence>
<evidence type="ECO:0000256" key="10">
    <source>
        <dbReference type="PIRSR" id="PIRSR000105-1"/>
    </source>
</evidence>
<dbReference type="EC" id="1.1.1.45" evidence="8"/>
<organism evidence="13 14">
    <name type="scientific">Brucella daejeonensis</name>
    <dbReference type="NCBI Taxonomy" id="659015"/>
    <lineage>
        <taxon>Bacteria</taxon>
        <taxon>Pseudomonadati</taxon>
        <taxon>Pseudomonadota</taxon>
        <taxon>Alphaproteobacteria</taxon>
        <taxon>Hyphomicrobiales</taxon>
        <taxon>Brucellaceae</taxon>
        <taxon>Brucella/Ochrobactrum group</taxon>
        <taxon>Brucella</taxon>
    </lineage>
</organism>
<gene>
    <name evidence="13" type="ORF">FHS76_003542</name>
</gene>
<dbReference type="PANTHER" id="PTHR48075">
    <property type="entry name" value="3-HYDROXYACYL-COA DEHYDROGENASE FAMILY PROTEIN"/>
    <property type="match status" value="1"/>
</dbReference>
<dbReference type="GO" id="GO:0070403">
    <property type="term" value="F:NAD+ binding"/>
    <property type="evidence" value="ECO:0007669"/>
    <property type="project" value="InterPro"/>
</dbReference>
<evidence type="ECO:0000259" key="11">
    <source>
        <dbReference type="Pfam" id="PF00725"/>
    </source>
</evidence>